<dbReference type="EMBL" id="CP066308">
    <property type="protein sequence ID" value="QQE76530.1"/>
    <property type="molecule type" value="Genomic_DNA"/>
</dbReference>
<name>A0A7T5JQT9_9BACL</name>
<organism evidence="3 5">
    <name type="scientific">Brevibacillus composti</name>
    <dbReference type="NCBI Taxonomy" id="2796470"/>
    <lineage>
        <taxon>Bacteria</taxon>
        <taxon>Bacillati</taxon>
        <taxon>Bacillota</taxon>
        <taxon>Bacilli</taxon>
        <taxon>Bacillales</taxon>
        <taxon>Paenibacillaceae</taxon>
        <taxon>Brevibacillus</taxon>
    </lineage>
</organism>
<evidence type="ECO:0000313" key="3">
    <source>
        <dbReference type="EMBL" id="QQE76530.1"/>
    </source>
</evidence>
<dbReference type="SMART" id="SM00530">
    <property type="entry name" value="HTH_XRE"/>
    <property type="match status" value="1"/>
</dbReference>
<protein>
    <submittedName>
        <fullName evidence="3">Helix-turn-helix transcriptional regulator</fullName>
    </submittedName>
</protein>
<dbReference type="Gene3D" id="1.10.260.40">
    <property type="entry name" value="lambda repressor-like DNA-binding domains"/>
    <property type="match status" value="1"/>
</dbReference>
<reference evidence="4" key="2">
    <citation type="submission" date="2021-04" db="EMBL/GenBank/DDBJ databases">
        <title>Brevibacillus composti FJAT-54423, complete genome.</title>
        <authorList>
            <person name="Tang R."/>
        </authorList>
    </citation>
    <scope>NUCLEOTIDE SEQUENCE</scope>
    <source>
        <strain evidence="4">FJAT-54424</strain>
    </source>
</reference>
<dbReference type="EMBL" id="CP073708">
    <property type="protein sequence ID" value="QUO43603.1"/>
    <property type="molecule type" value="Genomic_DNA"/>
</dbReference>
<evidence type="ECO:0000259" key="2">
    <source>
        <dbReference type="PROSITE" id="PS50943"/>
    </source>
</evidence>
<accession>A0A7T5JQT9</accession>
<evidence type="ECO:0000313" key="4">
    <source>
        <dbReference type="EMBL" id="QUO43603.1"/>
    </source>
</evidence>
<dbReference type="KEGG" id="bcop:JD108_07350"/>
<keyword evidence="1" id="KW-0238">DNA-binding</keyword>
<dbReference type="Pfam" id="PF01381">
    <property type="entry name" value="HTH_3"/>
    <property type="match status" value="1"/>
</dbReference>
<dbReference type="AlphaFoldDB" id="A0A7T5JQT9"/>
<dbReference type="RefSeq" id="WP_198830026.1">
    <property type="nucleotide sequence ID" value="NZ_CP066308.1"/>
</dbReference>
<dbReference type="PROSITE" id="PS50943">
    <property type="entry name" value="HTH_CROC1"/>
    <property type="match status" value="1"/>
</dbReference>
<dbReference type="PANTHER" id="PTHR46558:SF4">
    <property type="entry name" value="DNA-BIDING PHAGE PROTEIN"/>
    <property type="match status" value="1"/>
</dbReference>
<dbReference type="CDD" id="cd00093">
    <property type="entry name" value="HTH_XRE"/>
    <property type="match status" value="1"/>
</dbReference>
<evidence type="ECO:0000313" key="6">
    <source>
        <dbReference type="Proteomes" id="UP000677234"/>
    </source>
</evidence>
<reference evidence="3 5" key="1">
    <citation type="submission" date="2020-12" db="EMBL/GenBank/DDBJ databases">
        <title>strain FJAT-54423T represents a novel species of the genus Brevibacillus.</title>
        <authorList>
            <person name="Tang R."/>
        </authorList>
    </citation>
    <scope>NUCLEOTIDE SEQUENCE [LARGE SCALE GENOMIC DNA]</scope>
    <source>
        <strain evidence="3 5">FJAT-54423</strain>
    </source>
</reference>
<dbReference type="Proteomes" id="UP000595847">
    <property type="component" value="Chromosome"/>
</dbReference>
<dbReference type="GO" id="GO:0003677">
    <property type="term" value="F:DNA binding"/>
    <property type="evidence" value="ECO:0007669"/>
    <property type="project" value="UniProtKB-KW"/>
</dbReference>
<dbReference type="PANTHER" id="PTHR46558">
    <property type="entry name" value="TRACRIPTIONAL REGULATORY PROTEIN-RELATED-RELATED"/>
    <property type="match status" value="1"/>
</dbReference>
<keyword evidence="6" id="KW-1185">Reference proteome</keyword>
<evidence type="ECO:0000313" key="5">
    <source>
        <dbReference type="Proteomes" id="UP000595847"/>
    </source>
</evidence>
<dbReference type="SUPFAM" id="SSF47413">
    <property type="entry name" value="lambda repressor-like DNA-binding domains"/>
    <property type="match status" value="1"/>
</dbReference>
<dbReference type="InterPro" id="IPR010982">
    <property type="entry name" value="Lambda_DNA-bd_dom_sf"/>
</dbReference>
<evidence type="ECO:0000256" key="1">
    <source>
        <dbReference type="ARBA" id="ARBA00023125"/>
    </source>
</evidence>
<sequence>MKRSTFTSYRKHYNKTQRDVAIAVGVTESHIRHIENGRANPDAKLLFKLARYFGTSAENLFPDLANVEVEFAGNK</sequence>
<dbReference type="Proteomes" id="UP000677234">
    <property type="component" value="Chromosome"/>
</dbReference>
<feature type="domain" description="HTH cro/C1-type" evidence="2">
    <location>
        <begin position="9"/>
        <end position="60"/>
    </location>
</feature>
<proteinExistence type="predicted"/>
<dbReference type="InterPro" id="IPR001387">
    <property type="entry name" value="Cro/C1-type_HTH"/>
</dbReference>
<gene>
    <name evidence="3" type="ORF">JD108_07350</name>
    <name evidence="4" type="ORF">KDJ56_07030</name>
</gene>